<name>A0A7Z7J6N4_9BURK</name>
<feature type="region of interest" description="Disordered" evidence="1">
    <location>
        <begin position="34"/>
        <end position="59"/>
    </location>
</feature>
<dbReference type="Proteomes" id="UP000257139">
    <property type="component" value="Chromosome CBM2594_a"/>
</dbReference>
<proteinExistence type="predicted"/>
<organism evidence="2">
    <name type="scientific">Cupriavidus taiwanensis</name>
    <dbReference type="NCBI Taxonomy" id="164546"/>
    <lineage>
        <taxon>Bacteria</taxon>
        <taxon>Pseudomonadati</taxon>
        <taxon>Pseudomonadota</taxon>
        <taxon>Betaproteobacteria</taxon>
        <taxon>Burkholderiales</taxon>
        <taxon>Burkholderiaceae</taxon>
        <taxon>Cupriavidus</taxon>
    </lineage>
</organism>
<dbReference type="EMBL" id="OGUU01000001">
    <property type="protein sequence ID" value="SPC06055.1"/>
    <property type="molecule type" value="Genomic_DNA"/>
</dbReference>
<sequence>MPCVEGNDLPPFEASSQATLSTLLLRAVPIVSVTGSDTHPRSGPGPAHVSRRCAGAAQR</sequence>
<dbReference type="AlphaFoldDB" id="A0A7Z7J6N4"/>
<accession>A0A7Z7J6N4</accession>
<evidence type="ECO:0000256" key="1">
    <source>
        <dbReference type="SAM" id="MobiDB-lite"/>
    </source>
</evidence>
<evidence type="ECO:0000313" key="2">
    <source>
        <dbReference type="EMBL" id="SPC06055.1"/>
    </source>
</evidence>
<protein>
    <submittedName>
        <fullName evidence="2">Uncharacterized protein</fullName>
    </submittedName>
</protein>
<reference evidence="2" key="1">
    <citation type="submission" date="2018-01" db="EMBL/GenBank/DDBJ databases">
        <authorList>
            <person name="Clerissi C."/>
        </authorList>
    </citation>
    <scope>NUCLEOTIDE SEQUENCE [LARGE SCALE GENOMIC DNA]</scope>
    <source>
        <strain evidence="2">Cupriavidus taiwanensis STM 6021</strain>
    </source>
</reference>
<comment type="caution">
    <text evidence="2">The sequence shown here is derived from an EMBL/GenBank/DDBJ whole genome shotgun (WGS) entry which is preliminary data.</text>
</comment>
<gene>
    <name evidence="2" type="ORF">CBM2594_A10026</name>
</gene>